<dbReference type="Pfam" id="PF13193">
    <property type="entry name" value="AMP-binding_C"/>
    <property type="match status" value="1"/>
</dbReference>
<keyword evidence="7" id="KW-0560">Oxidoreductase</keyword>
<dbReference type="PANTHER" id="PTHR24096">
    <property type="entry name" value="LONG-CHAIN-FATTY-ACID--COA LIGASE"/>
    <property type="match status" value="1"/>
</dbReference>
<dbReference type="AlphaFoldDB" id="A0A0J7LB57"/>
<dbReference type="PANTHER" id="PTHR24096:SF149">
    <property type="entry name" value="AMP-BINDING DOMAIN-CONTAINING PROTEIN-RELATED"/>
    <property type="match status" value="1"/>
</dbReference>
<protein>
    <submittedName>
        <fullName evidence="7">Luciferin 4-monooxygenase</fullName>
    </submittedName>
</protein>
<dbReference type="Gene3D" id="3.40.50.12780">
    <property type="entry name" value="N-terminal domain of ligase-like"/>
    <property type="match status" value="2"/>
</dbReference>
<evidence type="ECO:0000259" key="5">
    <source>
        <dbReference type="Pfam" id="PF00501"/>
    </source>
</evidence>
<dbReference type="GO" id="GO:0016405">
    <property type="term" value="F:CoA-ligase activity"/>
    <property type="evidence" value="ECO:0007669"/>
    <property type="project" value="TreeGrafter"/>
</dbReference>
<dbReference type="Proteomes" id="UP000036403">
    <property type="component" value="Unassembled WGS sequence"/>
</dbReference>
<dbReference type="SUPFAM" id="SSF56801">
    <property type="entry name" value="Acetyl-CoA synthetase-like"/>
    <property type="match status" value="1"/>
</dbReference>
<evidence type="ECO:0000313" key="8">
    <source>
        <dbReference type="Proteomes" id="UP000036403"/>
    </source>
</evidence>
<dbReference type="EMBL" id="LBMM01000055">
    <property type="protein sequence ID" value="KMR05142.1"/>
    <property type="molecule type" value="Genomic_DNA"/>
</dbReference>
<dbReference type="OrthoDB" id="10253869at2759"/>
<name>A0A0J7LB57_LASNI</name>
<dbReference type="PaxDb" id="67767-A0A0J7LB57"/>
<evidence type="ECO:0000256" key="4">
    <source>
        <dbReference type="ARBA" id="ARBA00023140"/>
    </source>
</evidence>
<dbReference type="InterPro" id="IPR042099">
    <property type="entry name" value="ANL_N_sf"/>
</dbReference>
<evidence type="ECO:0000259" key="6">
    <source>
        <dbReference type="Pfam" id="PF13193"/>
    </source>
</evidence>
<comment type="similarity">
    <text evidence="2">Belongs to the ATP-dependent AMP-binding enzyme family.</text>
</comment>
<dbReference type="InterPro" id="IPR025110">
    <property type="entry name" value="AMP-bd_C"/>
</dbReference>
<organism evidence="7 8">
    <name type="scientific">Lasius niger</name>
    <name type="common">Black garden ant</name>
    <dbReference type="NCBI Taxonomy" id="67767"/>
    <lineage>
        <taxon>Eukaryota</taxon>
        <taxon>Metazoa</taxon>
        <taxon>Ecdysozoa</taxon>
        <taxon>Arthropoda</taxon>
        <taxon>Hexapoda</taxon>
        <taxon>Insecta</taxon>
        <taxon>Pterygota</taxon>
        <taxon>Neoptera</taxon>
        <taxon>Endopterygota</taxon>
        <taxon>Hymenoptera</taxon>
        <taxon>Apocrita</taxon>
        <taxon>Aculeata</taxon>
        <taxon>Formicoidea</taxon>
        <taxon>Formicidae</taxon>
        <taxon>Formicinae</taxon>
        <taxon>Lasius</taxon>
        <taxon>Lasius</taxon>
    </lineage>
</organism>
<reference evidence="7 8" key="1">
    <citation type="submission" date="2015-04" db="EMBL/GenBank/DDBJ databases">
        <title>Lasius niger genome sequencing.</title>
        <authorList>
            <person name="Konorov E.A."/>
            <person name="Nikitin M.A."/>
            <person name="Kirill M.V."/>
            <person name="Chang P."/>
        </authorList>
    </citation>
    <scope>NUCLEOTIDE SEQUENCE [LARGE SCALE GENOMIC DNA]</scope>
    <source>
        <tissue evidence="7">Whole</tissue>
    </source>
</reference>
<keyword evidence="4" id="KW-0576">Peroxisome</keyword>
<evidence type="ECO:0000256" key="2">
    <source>
        <dbReference type="ARBA" id="ARBA00006432"/>
    </source>
</evidence>
<evidence type="ECO:0000313" key="7">
    <source>
        <dbReference type="EMBL" id="KMR05142.1"/>
    </source>
</evidence>
<dbReference type="InterPro" id="IPR045851">
    <property type="entry name" value="AMP-bd_C_sf"/>
</dbReference>
<gene>
    <name evidence="7" type="ORF">RF55_195</name>
</gene>
<proteinExistence type="inferred from homology"/>
<feature type="domain" description="AMP-binding enzyme C-terminal" evidence="6">
    <location>
        <begin position="361"/>
        <end position="438"/>
    </location>
</feature>
<evidence type="ECO:0000256" key="1">
    <source>
        <dbReference type="ARBA" id="ARBA00004275"/>
    </source>
</evidence>
<keyword evidence="8" id="KW-1185">Reference proteome</keyword>
<sequence length="452" mass="51644">MPLYMQTGNKQDLFWKEDEVPFKKRNNILVGASEPIDYMSLGNLILKAFKYKPKFIGQIDAETGEEVTFQQMREKSVKLALWLQKLGIKQNDVITICTNNHMQVSSPLLASIYLNAVVNIWDTKYLADPIRFLYFLLENHPDIIFVDDENFMRVRVMLKCTRIHYGITDLPRIINLGNKTQKNDASLDSILDTIKLSRDCTEENLSQIVEKYKKYDVSSLKQVLFGDTTIRREVHEGLIQSLPNVSIIQVYGLSETGVIAYQRNTGKIGSSGYVSKNVQLMFVDLKTRKPVGSNTCGEIWCQTPSSIVLSDRIKMIESEYDRKRWYYTGDVGYFDEDGDIFVIGKSREIIKYRDFIIPSTKIEEVLLRHPAVSKAAVVAVTDIIDGNHPKAFVIKEPGGKVTKKELMKFVEDNMDSSCILRGGLHFLNAEMPYLPNGKVDRLLLLNMPREAE</sequence>
<evidence type="ECO:0000256" key="3">
    <source>
        <dbReference type="ARBA" id="ARBA00022598"/>
    </source>
</evidence>
<dbReference type="Pfam" id="PF00501">
    <property type="entry name" value="AMP-binding"/>
    <property type="match status" value="2"/>
</dbReference>
<dbReference type="Gene3D" id="3.30.300.30">
    <property type="match status" value="1"/>
</dbReference>
<comment type="subcellular location">
    <subcellularLocation>
        <location evidence="1">Peroxisome</location>
    </subcellularLocation>
</comment>
<dbReference type="GO" id="GO:0004497">
    <property type="term" value="F:monooxygenase activity"/>
    <property type="evidence" value="ECO:0007669"/>
    <property type="project" value="UniProtKB-KW"/>
</dbReference>
<dbReference type="STRING" id="67767.A0A0J7LB57"/>
<dbReference type="InterPro" id="IPR000873">
    <property type="entry name" value="AMP-dep_synth/lig_dom"/>
</dbReference>
<dbReference type="GO" id="GO:0005777">
    <property type="term" value="C:peroxisome"/>
    <property type="evidence" value="ECO:0007669"/>
    <property type="project" value="UniProtKB-SubCell"/>
</dbReference>
<comment type="caution">
    <text evidence="7">The sequence shown here is derived from an EMBL/GenBank/DDBJ whole genome shotgun (WGS) entry which is preliminary data.</text>
</comment>
<accession>A0A0J7LB57</accession>
<keyword evidence="3" id="KW-0436">Ligase</keyword>
<feature type="domain" description="AMP-dependent synthetase/ligase" evidence="5">
    <location>
        <begin position="60"/>
        <end position="133"/>
    </location>
</feature>
<keyword evidence="7" id="KW-0503">Monooxygenase</keyword>
<feature type="domain" description="AMP-dependent synthetase/ligase" evidence="5">
    <location>
        <begin position="210"/>
        <end position="305"/>
    </location>
</feature>